<dbReference type="EMBL" id="JAFIQS010000009">
    <property type="protein sequence ID" value="KAG5165652.1"/>
    <property type="molecule type" value="Genomic_DNA"/>
</dbReference>
<gene>
    <name evidence="3" type="ORF">JR316_009235</name>
</gene>
<proteinExistence type="predicted"/>
<dbReference type="GO" id="GO:0005737">
    <property type="term" value="C:cytoplasm"/>
    <property type="evidence" value="ECO:0007669"/>
    <property type="project" value="TreeGrafter"/>
</dbReference>
<dbReference type="AlphaFoldDB" id="A0A8H7XRE2"/>
<dbReference type="InterPro" id="IPR023139">
    <property type="entry name" value="PBDC1-like_dom_sf"/>
</dbReference>
<comment type="caution">
    <text evidence="3">The sequence shown here is derived from an EMBL/GenBank/DDBJ whole genome shotgun (WGS) entry which is preliminary data.</text>
</comment>
<evidence type="ECO:0000256" key="1">
    <source>
        <dbReference type="SAM" id="Coils"/>
    </source>
</evidence>
<dbReference type="InterPro" id="IPR008476">
    <property type="entry name" value="PBDC1_metazoa/fungi"/>
</dbReference>
<feature type="domain" description="Polysaccharide biosynthesis" evidence="2">
    <location>
        <begin position="80"/>
        <end position="207"/>
    </location>
</feature>
<name>A0A8H7XRE2_PSICU</name>
<feature type="coiled-coil region" evidence="1">
    <location>
        <begin position="204"/>
        <end position="232"/>
    </location>
</feature>
<accession>A0A8H7XRE2</accession>
<evidence type="ECO:0000313" key="3">
    <source>
        <dbReference type="EMBL" id="KAG5165652.1"/>
    </source>
</evidence>
<dbReference type="PANTHER" id="PTHR13410">
    <property type="entry name" value="PROTEIN PBDC1"/>
    <property type="match status" value="1"/>
</dbReference>
<protein>
    <recommendedName>
        <fullName evidence="2">Polysaccharide biosynthesis domain-containing protein</fullName>
    </recommendedName>
</protein>
<sequence>MAGKFDPNNAQNLMEVRQLSLLYFAIDSVSFLESNRASRNSELCSPERIVSFLSYIYPACSFTPFRFAPSSSSLSSRTCRFAVKAVEQAQTYWNLLEKVNPKDLKLTKYDDEIFDHLMATFPELNQEPYEKLVKIDEDWMKSKDGKNRWRTFIESYKDKVKDYNFGSLIRTDARDEYGESNTIFVTRIQFYAYEIARNRLGLNEKAHQIAIEDAAKEKAKKEKEAKAAAKKKGGKS</sequence>
<reference evidence="3" key="1">
    <citation type="submission" date="2021-02" db="EMBL/GenBank/DDBJ databases">
        <title>Psilocybe cubensis genome.</title>
        <authorList>
            <person name="Mckernan K.J."/>
            <person name="Crawford S."/>
            <person name="Trippe A."/>
            <person name="Kane L.T."/>
            <person name="Mclaughlin S."/>
        </authorList>
    </citation>
    <scope>NUCLEOTIDE SEQUENCE [LARGE SCALE GENOMIC DNA]</scope>
    <source>
        <strain evidence="3">MGC-MH-2018</strain>
    </source>
</reference>
<dbReference type="Gene3D" id="1.10.3560.10">
    <property type="entry name" value="yst0336 like domain"/>
    <property type="match status" value="1"/>
</dbReference>
<dbReference type="InterPro" id="IPR021148">
    <property type="entry name" value="Polysacc_synth_dom"/>
</dbReference>
<keyword evidence="1" id="KW-0175">Coiled coil</keyword>
<dbReference type="Pfam" id="PF04669">
    <property type="entry name" value="PBDC1"/>
    <property type="match status" value="1"/>
</dbReference>
<evidence type="ECO:0000259" key="2">
    <source>
        <dbReference type="Pfam" id="PF04669"/>
    </source>
</evidence>
<dbReference type="PANTHER" id="PTHR13410:SF9">
    <property type="entry name" value="PROTEIN PBDC1"/>
    <property type="match status" value="1"/>
</dbReference>
<organism evidence="3">
    <name type="scientific">Psilocybe cubensis</name>
    <name type="common">Psychedelic mushroom</name>
    <name type="synonym">Stropharia cubensis</name>
    <dbReference type="NCBI Taxonomy" id="181762"/>
    <lineage>
        <taxon>Eukaryota</taxon>
        <taxon>Fungi</taxon>
        <taxon>Dikarya</taxon>
        <taxon>Basidiomycota</taxon>
        <taxon>Agaricomycotina</taxon>
        <taxon>Agaricomycetes</taxon>
        <taxon>Agaricomycetidae</taxon>
        <taxon>Agaricales</taxon>
        <taxon>Agaricineae</taxon>
        <taxon>Strophariaceae</taxon>
        <taxon>Psilocybe</taxon>
    </lineage>
</organism>